<evidence type="ECO:0000256" key="1">
    <source>
        <dbReference type="ARBA" id="ARBA00022485"/>
    </source>
</evidence>
<comment type="caution">
    <text evidence="8">The sequence shown here is derived from an EMBL/GenBank/DDBJ whole genome shotgun (WGS) entry which is preliminary data.</text>
</comment>
<dbReference type="InterPro" id="IPR009051">
    <property type="entry name" value="Helical_ferredxn"/>
</dbReference>
<dbReference type="Proteomes" id="UP001172083">
    <property type="component" value="Unassembled WGS sequence"/>
</dbReference>
<feature type="transmembrane region" description="Helical" evidence="6">
    <location>
        <begin position="6"/>
        <end position="21"/>
    </location>
</feature>
<evidence type="ECO:0000256" key="4">
    <source>
        <dbReference type="ARBA" id="ARBA00023004"/>
    </source>
</evidence>
<keyword evidence="1" id="KW-0004">4Fe-4S</keyword>
<evidence type="ECO:0000256" key="2">
    <source>
        <dbReference type="ARBA" id="ARBA00022723"/>
    </source>
</evidence>
<keyword evidence="9" id="KW-1185">Reference proteome</keyword>
<evidence type="ECO:0000313" key="9">
    <source>
        <dbReference type="Proteomes" id="UP001172083"/>
    </source>
</evidence>
<dbReference type="Gene3D" id="1.20.950.20">
    <property type="entry name" value="Transmembrane di-heme cytochromes, Chain C"/>
    <property type="match status" value="1"/>
</dbReference>
<dbReference type="InterPro" id="IPR051460">
    <property type="entry name" value="HdrC_iron-sulfur_subunit"/>
</dbReference>
<protein>
    <submittedName>
        <fullName evidence="8">4Fe-4S dicluster domain-containing protein</fullName>
    </submittedName>
</protein>
<dbReference type="SUPFAM" id="SSF103501">
    <property type="entry name" value="Respiratory nitrate reductase 1 gamma chain"/>
    <property type="match status" value="1"/>
</dbReference>
<dbReference type="Gene3D" id="1.10.1060.10">
    <property type="entry name" value="Alpha-helical ferredoxin"/>
    <property type="match status" value="1"/>
</dbReference>
<gene>
    <name evidence="8" type="ORF">QQ020_10335</name>
</gene>
<proteinExistence type="predicted"/>
<dbReference type="PANTHER" id="PTHR43255:SF1">
    <property type="entry name" value="IRON-SULFUR-BINDING OXIDOREDUCTASE FADF-RELATED"/>
    <property type="match status" value="1"/>
</dbReference>
<dbReference type="Pfam" id="PF13187">
    <property type="entry name" value="Fer4_9"/>
    <property type="match status" value="1"/>
</dbReference>
<feature type="transmembrane region" description="Helical" evidence="6">
    <location>
        <begin position="215"/>
        <end position="233"/>
    </location>
</feature>
<evidence type="ECO:0000313" key="8">
    <source>
        <dbReference type="EMBL" id="MDN5212447.1"/>
    </source>
</evidence>
<dbReference type="RefSeq" id="WP_346757764.1">
    <property type="nucleotide sequence ID" value="NZ_JAUJEB010000001.1"/>
</dbReference>
<sequence>MQYISQIAFVLTLILAGYFLSKRIRQIRKNILMGKDIDRSGNAPDRWKTMLLVAFGQKKMFKNIIPAFLHLLIYIGFLLINLEVLEFILDGLLGTHRLFAPFLGDFYTVTINFFEVLVVGVMFSCIVFLIRRNIMKVSRFSGLEMTSWPKLDANLILIIEIILMLAILTMNASDQILQTRGDQHYVATGTFVFSAFLMPLFQGLSDGALVLVERFAWWFHIIGIFAFAIYVTYSKHLHIFLAFPNTWYSNLTVPGKIENMPVVTTEVKTMLGMPAEDGAAAPANPDEIGRFGAKDVNDLNWVNLMNAYACTECGRCTSNCPANLTGKKLSPRKIMMDTRDRLEEVGQSLSKGGKGLEDGKSLLGDYITQEEINACTSCNACVEACPVNIDPLSIILQLRRYTAMEESGSPASWNAMFSNIETSFSPWKFAPSDRFNWSEDLKQEPPSA</sequence>
<dbReference type="PROSITE" id="PS51379">
    <property type="entry name" value="4FE4S_FER_2"/>
    <property type="match status" value="2"/>
</dbReference>
<keyword evidence="4" id="KW-0408">Iron</keyword>
<keyword evidence="3" id="KW-0560">Oxidoreductase</keyword>
<evidence type="ECO:0000259" key="7">
    <source>
        <dbReference type="PROSITE" id="PS51379"/>
    </source>
</evidence>
<feature type="domain" description="4Fe-4S ferredoxin-type" evidence="7">
    <location>
        <begin position="365"/>
        <end position="395"/>
    </location>
</feature>
<keyword evidence="6" id="KW-0472">Membrane</keyword>
<feature type="transmembrane region" description="Helical" evidence="6">
    <location>
        <begin position="67"/>
        <end position="89"/>
    </location>
</feature>
<name>A0ABT8L5Y5_9BACT</name>
<reference evidence="8" key="1">
    <citation type="submission" date="2023-06" db="EMBL/GenBank/DDBJ databases">
        <title>Genomic of Agaribacillus aureum.</title>
        <authorList>
            <person name="Wang G."/>
        </authorList>
    </citation>
    <scope>NUCLEOTIDE SEQUENCE</scope>
    <source>
        <strain evidence="8">BMA12</strain>
    </source>
</reference>
<accession>A0ABT8L5Y5</accession>
<keyword evidence="6" id="KW-0812">Transmembrane</keyword>
<evidence type="ECO:0000256" key="3">
    <source>
        <dbReference type="ARBA" id="ARBA00023002"/>
    </source>
</evidence>
<evidence type="ECO:0000256" key="5">
    <source>
        <dbReference type="ARBA" id="ARBA00023014"/>
    </source>
</evidence>
<feature type="domain" description="4Fe-4S ferredoxin-type" evidence="7">
    <location>
        <begin position="301"/>
        <end position="332"/>
    </location>
</feature>
<feature type="transmembrane region" description="Helical" evidence="6">
    <location>
        <begin position="151"/>
        <end position="172"/>
    </location>
</feature>
<keyword evidence="5" id="KW-0411">Iron-sulfur</keyword>
<dbReference type="InterPro" id="IPR036197">
    <property type="entry name" value="NarG-like_sf"/>
</dbReference>
<organism evidence="8 9">
    <name type="scientific">Agaribacillus aureus</name>
    <dbReference type="NCBI Taxonomy" id="3051825"/>
    <lineage>
        <taxon>Bacteria</taxon>
        <taxon>Pseudomonadati</taxon>
        <taxon>Bacteroidota</taxon>
        <taxon>Cytophagia</taxon>
        <taxon>Cytophagales</taxon>
        <taxon>Splendidivirgaceae</taxon>
        <taxon>Agaribacillus</taxon>
    </lineage>
</organism>
<dbReference type="SUPFAM" id="SSF46548">
    <property type="entry name" value="alpha-helical ferredoxin"/>
    <property type="match status" value="1"/>
</dbReference>
<dbReference type="PROSITE" id="PS00198">
    <property type="entry name" value="4FE4S_FER_1"/>
    <property type="match status" value="1"/>
</dbReference>
<feature type="transmembrane region" description="Helical" evidence="6">
    <location>
        <begin position="184"/>
        <end position="203"/>
    </location>
</feature>
<evidence type="ECO:0000256" key="6">
    <source>
        <dbReference type="SAM" id="Phobius"/>
    </source>
</evidence>
<dbReference type="EMBL" id="JAUJEB010000001">
    <property type="protein sequence ID" value="MDN5212447.1"/>
    <property type="molecule type" value="Genomic_DNA"/>
</dbReference>
<keyword evidence="6" id="KW-1133">Transmembrane helix</keyword>
<keyword evidence="2" id="KW-0479">Metal-binding</keyword>
<feature type="transmembrane region" description="Helical" evidence="6">
    <location>
        <begin position="109"/>
        <end position="130"/>
    </location>
</feature>
<dbReference type="PANTHER" id="PTHR43255">
    <property type="entry name" value="IRON-SULFUR-BINDING OXIDOREDUCTASE FADF-RELATED-RELATED"/>
    <property type="match status" value="1"/>
</dbReference>
<dbReference type="InterPro" id="IPR017900">
    <property type="entry name" value="4Fe4S_Fe_S_CS"/>
</dbReference>
<dbReference type="InterPro" id="IPR017896">
    <property type="entry name" value="4Fe4S_Fe-S-bd"/>
</dbReference>